<dbReference type="PANTHER" id="PTHR43856:SF1">
    <property type="entry name" value="MITOCHONDRIAL CARDIOLIPIN HYDROLASE"/>
    <property type="match status" value="1"/>
</dbReference>
<evidence type="ECO:0000256" key="5">
    <source>
        <dbReference type="ARBA" id="ARBA00022963"/>
    </source>
</evidence>
<evidence type="ECO:0000313" key="9">
    <source>
        <dbReference type="EMBL" id="MDN4164338.1"/>
    </source>
</evidence>
<dbReference type="Proteomes" id="UP001168552">
    <property type="component" value="Unassembled WGS sequence"/>
</dbReference>
<accession>A0ABT8F1K9</accession>
<evidence type="ECO:0000313" key="10">
    <source>
        <dbReference type="Proteomes" id="UP001168552"/>
    </source>
</evidence>
<protein>
    <recommendedName>
        <fullName evidence="3">phospholipase D</fullName>
        <ecNumber evidence="3">3.1.4.4</ecNumber>
    </recommendedName>
</protein>
<comment type="caution">
    <text evidence="9">The sequence shown here is derived from an EMBL/GenBank/DDBJ whole genome shotgun (WGS) entry which is preliminary data.</text>
</comment>
<dbReference type="SMART" id="SM00155">
    <property type="entry name" value="PLDc"/>
    <property type="match status" value="2"/>
</dbReference>
<organism evidence="9 10">
    <name type="scientific">Shiella aurantiaca</name>
    <dbReference type="NCBI Taxonomy" id="3058365"/>
    <lineage>
        <taxon>Bacteria</taxon>
        <taxon>Pseudomonadati</taxon>
        <taxon>Bacteroidota</taxon>
        <taxon>Cytophagia</taxon>
        <taxon>Cytophagales</taxon>
        <taxon>Shiellaceae</taxon>
        <taxon>Shiella</taxon>
    </lineage>
</organism>
<dbReference type="SUPFAM" id="SSF56024">
    <property type="entry name" value="Phospholipase D/nuclease"/>
    <property type="match status" value="2"/>
</dbReference>
<gene>
    <name evidence="9" type="ORF">QWY31_02430</name>
</gene>
<dbReference type="Pfam" id="PF18942">
    <property type="entry name" value="DUF5689"/>
    <property type="match status" value="1"/>
</dbReference>
<dbReference type="NCBIfam" id="TIGR04183">
    <property type="entry name" value="Por_Secre_tail"/>
    <property type="match status" value="1"/>
</dbReference>
<dbReference type="InterPro" id="IPR026444">
    <property type="entry name" value="Secre_tail"/>
</dbReference>
<evidence type="ECO:0000259" key="8">
    <source>
        <dbReference type="PROSITE" id="PS50035"/>
    </source>
</evidence>
<feature type="signal peptide" evidence="7">
    <location>
        <begin position="1"/>
        <end position="20"/>
    </location>
</feature>
<evidence type="ECO:0000256" key="7">
    <source>
        <dbReference type="SAM" id="SignalP"/>
    </source>
</evidence>
<comment type="catalytic activity">
    <reaction evidence="1">
        <text>a 1,2-diacyl-sn-glycero-3-phosphocholine + H2O = a 1,2-diacyl-sn-glycero-3-phosphate + choline + H(+)</text>
        <dbReference type="Rhea" id="RHEA:14445"/>
        <dbReference type="ChEBI" id="CHEBI:15354"/>
        <dbReference type="ChEBI" id="CHEBI:15377"/>
        <dbReference type="ChEBI" id="CHEBI:15378"/>
        <dbReference type="ChEBI" id="CHEBI:57643"/>
        <dbReference type="ChEBI" id="CHEBI:58608"/>
        <dbReference type="EC" id="3.1.4.4"/>
    </reaction>
</comment>
<feature type="domain" description="PLD phosphodiesterase" evidence="8">
    <location>
        <begin position="396"/>
        <end position="428"/>
    </location>
</feature>
<dbReference type="RefSeq" id="WP_320002864.1">
    <property type="nucleotide sequence ID" value="NZ_JAUHJS010000001.1"/>
</dbReference>
<dbReference type="EMBL" id="JAUHJS010000001">
    <property type="protein sequence ID" value="MDN4164338.1"/>
    <property type="molecule type" value="Genomic_DNA"/>
</dbReference>
<feature type="chain" id="PRO_5046587883" description="phospholipase D" evidence="7">
    <location>
        <begin position="21"/>
        <end position="734"/>
    </location>
</feature>
<dbReference type="InterPro" id="IPR043744">
    <property type="entry name" value="DUF5689"/>
</dbReference>
<name>A0ABT8F1K9_9BACT</name>
<keyword evidence="6" id="KW-0443">Lipid metabolism</keyword>
<dbReference type="EC" id="3.1.4.4" evidence="3"/>
<keyword evidence="7" id="KW-0732">Signal</keyword>
<keyword evidence="10" id="KW-1185">Reference proteome</keyword>
<keyword evidence="5" id="KW-0442">Lipid degradation</keyword>
<dbReference type="InterPro" id="IPR001736">
    <property type="entry name" value="PLipase_D/transphosphatidylase"/>
</dbReference>
<evidence type="ECO:0000256" key="6">
    <source>
        <dbReference type="ARBA" id="ARBA00023098"/>
    </source>
</evidence>
<dbReference type="Pfam" id="PF18962">
    <property type="entry name" value="Por_Secre_tail"/>
    <property type="match status" value="1"/>
</dbReference>
<reference evidence="9" key="1">
    <citation type="submission" date="2023-06" db="EMBL/GenBank/DDBJ databases">
        <title>Cytophagales bacterium Strain LB-30, isolated from soil.</title>
        <authorList>
            <person name="Liu B."/>
        </authorList>
    </citation>
    <scope>NUCLEOTIDE SEQUENCE</scope>
    <source>
        <strain evidence="9">LB-30</strain>
    </source>
</reference>
<evidence type="ECO:0000256" key="1">
    <source>
        <dbReference type="ARBA" id="ARBA00000798"/>
    </source>
</evidence>
<dbReference type="InterPro" id="IPR051406">
    <property type="entry name" value="PLD_domain"/>
</dbReference>
<dbReference type="PROSITE" id="PS50035">
    <property type="entry name" value="PLD"/>
    <property type="match status" value="1"/>
</dbReference>
<proteinExistence type="inferred from homology"/>
<dbReference type="Pfam" id="PF13091">
    <property type="entry name" value="PLDc_2"/>
    <property type="match status" value="2"/>
</dbReference>
<comment type="similarity">
    <text evidence="2">Belongs to the phospholipase D family.</text>
</comment>
<keyword evidence="4" id="KW-0378">Hydrolase</keyword>
<evidence type="ECO:0000256" key="3">
    <source>
        <dbReference type="ARBA" id="ARBA00012027"/>
    </source>
</evidence>
<sequence>MKKIVLISLVLLGLWVDTQAQDLTTIAEGRAKLGQNIKVSGIVTTDAVMDPRLRYFQDATGGMVVFDPTNTVLTSLAVGDSIVVSGPLIDFNGLLEISGEGIVIELISSGNEVPAPIDALATDMNESNEAELLMLTDVTFEAAGGVFGSGNFIFFDKEGNRGEMRLGSSSHPLVGKDIPSGKATLLGVVSQFRDFYQLLPRFEEDLIVGFAITEFSQNEIQTRSTSFSWQTNKRGTTGFRFRPIEEEDFDTIQVAGNRNLHEITLGSLKPASFYEVQAFSYAADDTTASPLQVITTRSESNGWVKAYFNQSLDQISFSNYHLPNAFADTLAAYVDRATTSVDVAVYNANAGSAKIMTALNNAQARGVRVRYIADAEQANTGLANLSLSIPVLKDNGSGIMHNKFIVIDPGSRNHSYVLTASTNWTTNGLNDDPNNLVIIQDQAVTKAYLMEFEEMWGGSDAEPNVSNAAFGPAKTKNTPSRFMVNDQLLEVYFSPSDGTNNAILETLAKVNSDLRFSLLLLTRQDISIQISTLHENGWSVKGILDDAAEPATGNQYPFLLEDGVDVHVWKSSQTSQLHHKYAVVDALDSGTDPTVITGSHNWSTAAETVNDENVVIIHDRSIAQLFLSEFRARYFELTGTADDVLTGVSDGLASNFGLYPNPSSGKVFINGSLTGESANVRIISSTGAEVQAYTLASLNEATEVADLSSYPKGLYIIRMEIGNQQLTQKIIITH</sequence>
<dbReference type="CDD" id="cd09116">
    <property type="entry name" value="PLDc_Nuc_like"/>
    <property type="match status" value="1"/>
</dbReference>
<evidence type="ECO:0000256" key="2">
    <source>
        <dbReference type="ARBA" id="ARBA00008664"/>
    </source>
</evidence>
<dbReference type="Gene3D" id="3.30.870.10">
    <property type="entry name" value="Endonuclease Chain A"/>
    <property type="match status" value="2"/>
</dbReference>
<dbReference type="InterPro" id="IPR025202">
    <property type="entry name" value="PLD-like_dom"/>
</dbReference>
<dbReference type="PANTHER" id="PTHR43856">
    <property type="entry name" value="CARDIOLIPIN HYDROLASE"/>
    <property type="match status" value="1"/>
</dbReference>
<evidence type="ECO:0000256" key="4">
    <source>
        <dbReference type="ARBA" id="ARBA00022801"/>
    </source>
</evidence>